<comment type="caution">
    <text evidence="3">The sequence shown here is derived from an EMBL/GenBank/DDBJ whole genome shotgun (WGS) entry which is preliminary data.</text>
</comment>
<accession>A0ABQ6DXX4</accession>
<evidence type="ECO:0000259" key="2">
    <source>
        <dbReference type="Pfam" id="PF13436"/>
    </source>
</evidence>
<sequence>MNIIKSTTISMLLVAFSSASFANVIVDTQNLDMQKYHADMYECQQLSQQVQYGETNSVGQDMVSSTAKGAVIGAAGGAISGGSGSKGAKIGAGVGIVSGLLRHGAEKRNANAQYSNEQHSVMHNCLVGRGYTVLN</sequence>
<organism evidence="3 4">
    <name type="scientific">Psychromonas marina</name>
    <dbReference type="NCBI Taxonomy" id="88364"/>
    <lineage>
        <taxon>Bacteria</taxon>
        <taxon>Pseudomonadati</taxon>
        <taxon>Pseudomonadota</taxon>
        <taxon>Gammaproteobacteria</taxon>
        <taxon>Alteromonadales</taxon>
        <taxon>Psychromonadaceae</taxon>
        <taxon>Psychromonas</taxon>
    </lineage>
</organism>
<keyword evidence="1" id="KW-0732">Signal</keyword>
<dbReference type="InterPro" id="IPR025693">
    <property type="entry name" value="Gly-zipper_OmpA-like_dom"/>
</dbReference>
<feature type="signal peptide" evidence="1">
    <location>
        <begin position="1"/>
        <end position="22"/>
    </location>
</feature>
<dbReference type="RefSeq" id="WP_284203125.1">
    <property type="nucleotide sequence ID" value="NZ_BSPQ01000002.1"/>
</dbReference>
<dbReference type="Pfam" id="PF13436">
    <property type="entry name" value="Gly-zipper_OmpA"/>
    <property type="match status" value="1"/>
</dbReference>
<feature type="chain" id="PRO_5046260625" description="Glycine-zipper-containing OmpA-like membrane domain-containing protein" evidence="1">
    <location>
        <begin position="23"/>
        <end position="135"/>
    </location>
</feature>
<reference evidence="4" key="1">
    <citation type="journal article" date="2019" name="Int. J. Syst. Evol. Microbiol.">
        <title>The Global Catalogue of Microorganisms (GCM) 10K type strain sequencing project: providing services to taxonomists for standard genome sequencing and annotation.</title>
        <authorList>
            <consortium name="The Broad Institute Genomics Platform"/>
            <consortium name="The Broad Institute Genome Sequencing Center for Infectious Disease"/>
            <person name="Wu L."/>
            <person name="Ma J."/>
        </authorList>
    </citation>
    <scope>NUCLEOTIDE SEQUENCE [LARGE SCALE GENOMIC DNA]</scope>
    <source>
        <strain evidence="4">NBRC 103166</strain>
    </source>
</reference>
<evidence type="ECO:0000256" key="1">
    <source>
        <dbReference type="SAM" id="SignalP"/>
    </source>
</evidence>
<name>A0ABQ6DXX4_9GAMM</name>
<keyword evidence="4" id="KW-1185">Reference proteome</keyword>
<evidence type="ECO:0000313" key="3">
    <source>
        <dbReference type="EMBL" id="GLS90003.1"/>
    </source>
</evidence>
<protein>
    <recommendedName>
        <fullName evidence="2">Glycine-zipper-containing OmpA-like membrane domain-containing protein</fullName>
    </recommendedName>
</protein>
<dbReference type="EMBL" id="BSPQ01000002">
    <property type="protein sequence ID" value="GLS90003.1"/>
    <property type="molecule type" value="Genomic_DNA"/>
</dbReference>
<gene>
    <name evidence="3" type="ORF">GCM10007916_10700</name>
</gene>
<evidence type="ECO:0000313" key="4">
    <source>
        <dbReference type="Proteomes" id="UP001157353"/>
    </source>
</evidence>
<feature type="domain" description="Glycine-zipper-containing OmpA-like membrane" evidence="2">
    <location>
        <begin position="63"/>
        <end position="102"/>
    </location>
</feature>
<proteinExistence type="predicted"/>
<dbReference type="Proteomes" id="UP001157353">
    <property type="component" value="Unassembled WGS sequence"/>
</dbReference>